<gene>
    <name evidence="6" type="ORF">AERYTH_15640</name>
</gene>
<dbReference type="SUPFAM" id="SSF53448">
    <property type="entry name" value="Nucleotide-diphospho-sugar transferases"/>
    <property type="match status" value="1"/>
</dbReference>
<keyword evidence="7" id="KW-1185">Reference proteome</keyword>
<keyword evidence="3" id="KW-0808">Transferase</keyword>
<keyword evidence="4" id="KW-0472">Membrane</keyword>
<dbReference type="Pfam" id="PF00535">
    <property type="entry name" value="Glycos_transf_2"/>
    <property type="match status" value="1"/>
</dbReference>
<keyword evidence="4" id="KW-0812">Transmembrane</keyword>
<dbReference type="InterPro" id="IPR001173">
    <property type="entry name" value="Glyco_trans_2-like"/>
</dbReference>
<dbReference type="GO" id="GO:0016301">
    <property type="term" value="F:kinase activity"/>
    <property type="evidence" value="ECO:0007669"/>
    <property type="project" value="UniProtKB-KW"/>
</dbReference>
<dbReference type="PANTHER" id="PTHR43630">
    <property type="entry name" value="POLY-BETA-1,6-N-ACETYL-D-GLUCOSAMINE SYNTHASE"/>
    <property type="match status" value="1"/>
</dbReference>
<evidence type="ECO:0000256" key="3">
    <source>
        <dbReference type="ARBA" id="ARBA00022679"/>
    </source>
</evidence>
<sequence>MTATCAVVLAACILGVLYPYAIYPAVLTLLPKVPVEPRPAPRMRFSLLFCAFNESNALDVKIPNLEALRKVDPELQVLAYDDGSLDDTLTKLSERPDLVEVFQGSGRLGKAHGMKVLAGQAVGDVLIFTDANVTLREDALERLSSWFSDPEVGGVCGTLRYVNADDSSTAAVGGAYWRLEEKIKTLESRTGNVMGADGSIFAVRRELYPDFPDTVLDDLTVSMAAVFAGKRLLKVDDVVAHERLVTDRKDEFSRKARIAARAYHTHRVMKPQLRTMSRIDTFKYVSHKVIRWFGGLFVIIGTVAAIGLATTVAPFLGLAALVAVAASTVIAAKVKSGPIAALAEIVIALLATLLGVLRAARGRTYSTWAPAGSR</sequence>
<keyword evidence="2" id="KW-0328">Glycosyltransferase</keyword>
<dbReference type="PATRIC" id="fig|2041.4.peg.3266"/>
<dbReference type="AlphaFoldDB" id="A0A0U4CTR0"/>
<evidence type="ECO:0000259" key="5">
    <source>
        <dbReference type="Pfam" id="PF00535"/>
    </source>
</evidence>
<protein>
    <submittedName>
        <fullName evidence="6">Histidine kinase</fullName>
    </submittedName>
</protein>
<name>A0A0U4CTR0_9ACTN</name>
<evidence type="ECO:0000256" key="1">
    <source>
        <dbReference type="ARBA" id="ARBA00006739"/>
    </source>
</evidence>
<dbReference type="KEGG" id="aer:AERYTH_15640"/>
<evidence type="ECO:0000313" key="7">
    <source>
        <dbReference type="Proteomes" id="UP000067689"/>
    </source>
</evidence>
<feature type="transmembrane region" description="Helical" evidence="4">
    <location>
        <begin position="315"/>
        <end position="332"/>
    </location>
</feature>
<feature type="transmembrane region" description="Helical" evidence="4">
    <location>
        <begin position="289"/>
        <end position="308"/>
    </location>
</feature>
<accession>A0A0U4CTR0</accession>
<evidence type="ECO:0000313" key="6">
    <source>
        <dbReference type="EMBL" id="ALX06028.1"/>
    </source>
</evidence>
<feature type="domain" description="Glycosyltransferase 2-like" evidence="5">
    <location>
        <begin position="48"/>
        <end position="208"/>
    </location>
</feature>
<dbReference type="EMBL" id="CP011502">
    <property type="protein sequence ID" value="ALX06028.1"/>
    <property type="molecule type" value="Genomic_DNA"/>
</dbReference>
<dbReference type="OrthoDB" id="9797391at2"/>
<dbReference type="PANTHER" id="PTHR43630:SF1">
    <property type="entry name" value="POLY-BETA-1,6-N-ACETYL-D-GLUCOSAMINE SYNTHASE"/>
    <property type="match status" value="1"/>
</dbReference>
<dbReference type="InterPro" id="IPR029044">
    <property type="entry name" value="Nucleotide-diphossugar_trans"/>
</dbReference>
<organism evidence="6 7">
    <name type="scientific">Aeromicrobium erythreum</name>
    <dbReference type="NCBI Taxonomy" id="2041"/>
    <lineage>
        <taxon>Bacteria</taxon>
        <taxon>Bacillati</taxon>
        <taxon>Actinomycetota</taxon>
        <taxon>Actinomycetes</taxon>
        <taxon>Propionibacteriales</taxon>
        <taxon>Nocardioidaceae</taxon>
        <taxon>Aeromicrobium</taxon>
    </lineage>
</organism>
<dbReference type="GO" id="GO:0016757">
    <property type="term" value="F:glycosyltransferase activity"/>
    <property type="evidence" value="ECO:0007669"/>
    <property type="project" value="UniProtKB-KW"/>
</dbReference>
<keyword evidence="6" id="KW-0418">Kinase</keyword>
<reference evidence="6 7" key="1">
    <citation type="journal article" date="1991" name="Int. J. Syst. Bacteriol.">
        <title>Description of the erythromycin-producing bacterium Arthrobacter sp. strain NRRL B-3381 as Aeromicrobium erythreum gen. nov., sp. nov.</title>
        <authorList>
            <person name="Miller E.S."/>
            <person name="Woese C.R."/>
            <person name="Brenner S."/>
        </authorList>
    </citation>
    <scope>NUCLEOTIDE SEQUENCE [LARGE SCALE GENOMIC DNA]</scope>
    <source>
        <strain evidence="6 7">AR18</strain>
    </source>
</reference>
<dbReference type="Gene3D" id="3.90.550.10">
    <property type="entry name" value="Spore Coat Polysaccharide Biosynthesis Protein SpsA, Chain A"/>
    <property type="match status" value="1"/>
</dbReference>
<dbReference type="Proteomes" id="UP000067689">
    <property type="component" value="Chromosome"/>
</dbReference>
<feature type="transmembrane region" description="Helical" evidence="4">
    <location>
        <begin position="338"/>
        <end position="357"/>
    </location>
</feature>
<proteinExistence type="inferred from homology"/>
<dbReference type="STRING" id="2041.AERYTH_15640"/>
<comment type="similarity">
    <text evidence="1">Belongs to the glycosyltransferase 2 family.</text>
</comment>
<keyword evidence="4" id="KW-1133">Transmembrane helix</keyword>
<evidence type="ECO:0000256" key="2">
    <source>
        <dbReference type="ARBA" id="ARBA00022676"/>
    </source>
</evidence>
<evidence type="ECO:0000256" key="4">
    <source>
        <dbReference type="SAM" id="Phobius"/>
    </source>
</evidence>